<protein>
    <submittedName>
        <fullName evidence="1">Uncharacterized protein</fullName>
    </submittedName>
</protein>
<evidence type="ECO:0000313" key="2">
    <source>
        <dbReference type="Proteomes" id="UP001595443"/>
    </source>
</evidence>
<organism evidence="1 2">
    <name type="scientific">Acidimangrovimonas pyrenivorans</name>
    <dbReference type="NCBI Taxonomy" id="2030798"/>
    <lineage>
        <taxon>Bacteria</taxon>
        <taxon>Pseudomonadati</taxon>
        <taxon>Pseudomonadota</taxon>
        <taxon>Alphaproteobacteria</taxon>
        <taxon>Rhodobacterales</taxon>
        <taxon>Paracoccaceae</taxon>
        <taxon>Acidimangrovimonas</taxon>
    </lineage>
</organism>
<dbReference type="Proteomes" id="UP001595443">
    <property type="component" value="Unassembled WGS sequence"/>
</dbReference>
<keyword evidence="2" id="KW-1185">Reference proteome</keyword>
<sequence length="73" mass="7735">MTTPDTPTAPQDVVALHPRAGALLGPGEDPNDPRALARIAAGLPQDADSPDARLVTLLSVVLEEFVNHQEQQE</sequence>
<gene>
    <name evidence="1" type="ORF">ACFOES_20810</name>
</gene>
<accession>A0ABV7AM94</accession>
<dbReference type="EMBL" id="JBHRSK010000026">
    <property type="protein sequence ID" value="MFC2970546.1"/>
    <property type="molecule type" value="Genomic_DNA"/>
</dbReference>
<proteinExistence type="predicted"/>
<dbReference type="RefSeq" id="WP_377835609.1">
    <property type="nucleotide sequence ID" value="NZ_JBHRSK010000026.1"/>
</dbReference>
<evidence type="ECO:0000313" key="1">
    <source>
        <dbReference type="EMBL" id="MFC2970546.1"/>
    </source>
</evidence>
<name>A0ABV7AM94_9RHOB</name>
<comment type="caution">
    <text evidence="1">The sequence shown here is derived from an EMBL/GenBank/DDBJ whole genome shotgun (WGS) entry which is preliminary data.</text>
</comment>
<reference evidence="2" key="1">
    <citation type="journal article" date="2019" name="Int. J. Syst. Evol. Microbiol.">
        <title>The Global Catalogue of Microorganisms (GCM) 10K type strain sequencing project: providing services to taxonomists for standard genome sequencing and annotation.</title>
        <authorList>
            <consortium name="The Broad Institute Genomics Platform"/>
            <consortium name="The Broad Institute Genome Sequencing Center for Infectious Disease"/>
            <person name="Wu L."/>
            <person name="Ma J."/>
        </authorList>
    </citation>
    <scope>NUCLEOTIDE SEQUENCE [LARGE SCALE GENOMIC DNA]</scope>
    <source>
        <strain evidence="2">KCTC 62192</strain>
    </source>
</reference>